<dbReference type="Gene3D" id="3.60.110.10">
    <property type="entry name" value="Carbon-nitrogen hydrolase"/>
    <property type="match status" value="1"/>
</dbReference>
<name>A0A285CQL8_9BACI</name>
<dbReference type="InterPro" id="IPR003010">
    <property type="entry name" value="C-N_Hydrolase"/>
</dbReference>
<accession>A0A285CQL8</accession>
<reference evidence="3 4" key="1">
    <citation type="submission" date="2017-08" db="EMBL/GenBank/DDBJ databases">
        <authorList>
            <person name="de Groot N.N."/>
        </authorList>
    </citation>
    <scope>NUCLEOTIDE SEQUENCE [LARGE SCALE GENOMIC DNA]</scope>
    <source>
        <strain evidence="3 4">JC228</strain>
    </source>
</reference>
<evidence type="ECO:0000313" key="4">
    <source>
        <dbReference type="Proteomes" id="UP000219546"/>
    </source>
</evidence>
<dbReference type="SUPFAM" id="SSF56317">
    <property type="entry name" value="Carbon-nitrogen hydrolase"/>
    <property type="match status" value="1"/>
</dbReference>
<organism evidence="3 4">
    <name type="scientific">Bacillus oleivorans</name>
    <dbReference type="NCBI Taxonomy" id="1448271"/>
    <lineage>
        <taxon>Bacteria</taxon>
        <taxon>Bacillati</taxon>
        <taxon>Bacillota</taxon>
        <taxon>Bacilli</taxon>
        <taxon>Bacillales</taxon>
        <taxon>Bacillaceae</taxon>
        <taxon>Bacillus</taxon>
    </lineage>
</organism>
<dbReference type="PANTHER" id="PTHR23088:SF27">
    <property type="entry name" value="DEAMINATED GLUTATHIONE AMIDASE"/>
    <property type="match status" value="1"/>
</dbReference>
<dbReference type="CDD" id="cd07583">
    <property type="entry name" value="nitrilase_5"/>
    <property type="match status" value="1"/>
</dbReference>
<dbReference type="PANTHER" id="PTHR23088">
    <property type="entry name" value="NITRILASE-RELATED"/>
    <property type="match status" value="1"/>
</dbReference>
<feature type="domain" description="CN hydrolase" evidence="2">
    <location>
        <begin position="1"/>
        <end position="237"/>
    </location>
</feature>
<dbReference type="Proteomes" id="UP000219546">
    <property type="component" value="Unassembled WGS sequence"/>
</dbReference>
<sequence length="258" mass="29056">MKIGCIQMDIAYGKPEINFSKVEQWVRKGAEDGHEVLLLPELWNTGYDLTRLDEIADKEAQKSIEFLKGLAKNSNIHLVAGSVANQTEEGVKNTLLVINKDGELVKLYSKLHLFKLMDEHLHLTAGTEDGHFQLEGLPGAAFICYDIRFPEWIRKHVVEGAQVLFVVAEWPLPRIQHWKNLLIARAIENQAYVIACNRVGADPANTFGGHSLIINPWGEILAEGGTEEEIVSATVDFSAIADIRKRIPIFEDRRPDFY</sequence>
<dbReference type="RefSeq" id="WP_097158188.1">
    <property type="nucleotide sequence ID" value="NZ_JBEPMQ010000002.1"/>
</dbReference>
<dbReference type="PROSITE" id="PS50263">
    <property type="entry name" value="CN_HYDROLASE"/>
    <property type="match status" value="1"/>
</dbReference>
<keyword evidence="4" id="KW-1185">Reference proteome</keyword>
<dbReference type="Pfam" id="PF00795">
    <property type="entry name" value="CN_hydrolase"/>
    <property type="match status" value="1"/>
</dbReference>
<evidence type="ECO:0000256" key="1">
    <source>
        <dbReference type="ARBA" id="ARBA00010613"/>
    </source>
</evidence>
<comment type="similarity">
    <text evidence="1">Belongs to the carbon-nitrogen hydrolase superfamily. NIT1/NIT2 family.</text>
</comment>
<dbReference type="AlphaFoldDB" id="A0A285CQL8"/>
<dbReference type="EMBL" id="OAOP01000003">
    <property type="protein sequence ID" value="SNX69859.1"/>
    <property type="molecule type" value="Genomic_DNA"/>
</dbReference>
<dbReference type="OrthoDB" id="9811121at2"/>
<dbReference type="InterPro" id="IPR036526">
    <property type="entry name" value="C-N_Hydrolase_sf"/>
</dbReference>
<evidence type="ECO:0000313" key="3">
    <source>
        <dbReference type="EMBL" id="SNX69859.1"/>
    </source>
</evidence>
<protein>
    <submittedName>
        <fullName evidence="3">Predicted amidohydrolase</fullName>
    </submittedName>
</protein>
<keyword evidence="3" id="KW-0378">Hydrolase</keyword>
<gene>
    <name evidence="3" type="ORF">SAMN05877753_103267</name>
</gene>
<proteinExistence type="inferred from homology"/>
<dbReference type="GO" id="GO:0016787">
    <property type="term" value="F:hydrolase activity"/>
    <property type="evidence" value="ECO:0007669"/>
    <property type="project" value="UniProtKB-KW"/>
</dbReference>
<evidence type="ECO:0000259" key="2">
    <source>
        <dbReference type="PROSITE" id="PS50263"/>
    </source>
</evidence>